<dbReference type="EMBL" id="HBUE01277958">
    <property type="protein sequence ID" value="CAG6567340.1"/>
    <property type="molecule type" value="Transcribed_RNA"/>
</dbReference>
<evidence type="ECO:0000313" key="1">
    <source>
        <dbReference type="EMBL" id="CAG6455661.1"/>
    </source>
</evidence>
<dbReference type="EMBL" id="HBUE01172503">
    <property type="protein sequence ID" value="CAG6515840.1"/>
    <property type="molecule type" value="Transcribed_RNA"/>
</dbReference>
<accession>A0A8D8AK37</accession>
<dbReference type="AlphaFoldDB" id="A0A8D8AK37"/>
<dbReference type="EMBL" id="HBUE01029067">
    <property type="protein sequence ID" value="CAG6455661.1"/>
    <property type="molecule type" value="Transcribed_RNA"/>
</dbReference>
<reference evidence="1" key="1">
    <citation type="submission" date="2021-05" db="EMBL/GenBank/DDBJ databases">
        <authorList>
            <person name="Alioto T."/>
            <person name="Alioto T."/>
            <person name="Gomez Garrido J."/>
        </authorList>
    </citation>
    <scope>NUCLEOTIDE SEQUENCE</scope>
</reference>
<sequence>MVGFTTALLTMTRAVRDDRIAIIPPSPNLSSAEPSMSSRYGVTGGCTISTSLRLSTSAASFIRIRMRSLTSSGWLKLTISTWNANARRFFINSSGGRNSVDGMTNSLP</sequence>
<protein>
    <submittedName>
        <fullName evidence="1">(northern house mosquito) hypothetical protein</fullName>
    </submittedName>
</protein>
<name>A0A8D8AK37_CULPI</name>
<organism evidence="1">
    <name type="scientific">Culex pipiens</name>
    <name type="common">House mosquito</name>
    <dbReference type="NCBI Taxonomy" id="7175"/>
    <lineage>
        <taxon>Eukaryota</taxon>
        <taxon>Metazoa</taxon>
        <taxon>Ecdysozoa</taxon>
        <taxon>Arthropoda</taxon>
        <taxon>Hexapoda</taxon>
        <taxon>Insecta</taxon>
        <taxon>Pterygota</taxon>
        <taxon>Neoptera</taxon>
        <taxon>Endopterygota</taxon>
        <taxon>Diptera</taxon>
        <taxon>Nematocera</taxon>
        <taxon>Culicoidea</taxon>
        <taxon>Culicidae</taxon>
        <taxon>Culicinae</taxon>
        <taxon>Culicini</taxon>
        <taxon>Culex</taxon>
        <taxon>Culex</taxon>
    </lineage>
</organism>
<proteinExistence type="predicted"/>